<feature type="compositionally biased region" description="Polar residues" evidence="1">
    <location>
        <begin position="255"/>
        <end position="264"/>
    </location>
</feature>
<dbReference type="EMBL" id="JABSTV010001250">
    <property type="protein sequence ID" value="KAH7955766.1"/>
    <property type="molecule type" value="Genomic_DNA"/>
</dbReference>
<feature type="region of interest" description="Disordered" evidence="1">
    <location>
        <begin position="242"/>
        <end position="278"/>
    </location>
</feature>
<dbReference type="AlphaFoldDB" id="A0A9D4PUD4"/>
<organism evidence="3 4">
    <name type="scientific">Rhipicephalus sanguineus</name>
    <name type="common">Brown dog tick</name>
    <name type="synonym">Ixodes sanguineus</name>
    <dbReference type="NCBI Taxonomy" id="34632"/>
    <lineage>
        <taxon>Eukaryota</taxon>
        <taxon>Metazoa</taxon>
        <taxon>Ecdysozoa</taxon>
        <taxon>Arthropoda</taxon>
        <taxon>Chelicerata</taxon>
        <taxon>Arachnida</taxon>
        <taxon>Acari</taxon>
        <taxon>Parasitiformes</taxon>
        <taxon>Ixodida</taxon>
        <taxon>Ixodoidea</taxon>
        <taxon>Ixodidae</taxon>
        <taxon>Rhipicephalinae</taxon>
        <taxon>Rhipicephalus</taxon>
        <taxon>Rhipicephalus</taxon>
    </lineage>
</organism>
<evidence type="ECO:0000313" key="3">
    <source>
        <dbReference type="EMBL" id="KAH7955766.1"/>
    </source>
</evidence>
<feature type="chain" id="PRO_5038701670" evidence="2">
    <location>
        <begin position="21"/>
        <end position="306"/>
    </location>
</feature>
<dbReference type="Proteomes" id="UP000821837">
    <property type="component" value="Unassembled WGS sequence"/>
</dbReference>
<proteinExistence type="predicted"/>
<feature type="signal peptide" evidence="2">
    <location>
        <begin position="1"/>
        <end position="20"/>
    </location>
</feature>
<dbReference type="VEuPathDB" id="VectorBase:RSAN_037104"/>
<keyword evidence="4" id="KW-1185">Reference proteome</keyword>
<sequence length="306" mass="35299">MRTGRKAFLLLTVTWELIQQLPSLQGGRSRPNICGCQVYDAADVPNWEAFSGLEWYEVLNHPGPLHKCVVRKYYAENKTMKWIEKDGPYGDTTRTKKFDFVVEEDQQFLNKDKSFFQQILNTDFKSWALLHICSDGDRRSKFTLTLRDPLSVIPSDVMFRVTETLAKLDISDSIKWTRSPCIVDRTLRHFPALSGMVVMYPPQGADLPFDQSRATEKRAETTQETDAPWTTNWATEVRMRDHTTPPCKSDLAEATSVSRDTQLPDQYKYPSQPLESEELKESMTAVPLIDIRTTPWISYVNEDESW</sequence>
<reference evidence="3" key="1">
    <citation type="journal article" date="2020" name="Cell">
        <title>Large-Scale Comparative Analyses of Tick Genomes Elucidate Their Genetic Diversity and Vector Capacities.</title>
        <authorList>
            <consortium name="Tick Genome and Microbiome Consortium (TIGMIC)"/>
            <person name="Jia N."/>
            <person name="Wang J."/>
            <person name="Shi W."/>
            <person name="Du L."/>
            <person name="Sun Y."/>
            <person name="Zhan W."/>
            <person name="Jiang J.F."/>
            <person name="Wang Q."/>
            <person name="Zhang B."/>
            <person name="Ji P."/>
            <person name="Bell-Sakyi L."/>
            <person name="Cui X.M."/>
            <person name="Yuan T.T."/>
            <person name="Jiang B.G."/>
            <person name="Yang W.F."/>
            <person name="Lam T.T."/>
            <person name="Chang Q.C."/>
            <person name="Ding S.J."/>
            <person name="Wang X.J."/>
            <person name="Zhu J.G."/>
            <person name="Ruan X.D."/>
            <person name="Zhao L."/>
            <person name="Wei J.T."/>
            <person name="Ye R.Z."/>
            <person name="Que T.C."/>
            <person name="Du C.H."/>
            <person name="Zhou Y.H."/>
            <person name="Cheng J.X."/>
            <person name="Dai P.F."/>
            <person name="Guo W.B."/>
            <person name="Han X.H."/>
            <person name="Huang E.J."/>
            <person name="Li L.F."/>
            <person name="Wei W."/>
            <person name="Gao Y.C."/>
            <person name="Liu J.Z."/>
            <person name="Shao H.Z."/>
            <person name="Wang X."/>
            <person name="Wang C.C."/>
            <person name="Yang T.C."/>
            <person name="Huo Q.B."/>
            <person name="Li W."/>
            <person name="Chen H.Y."/>
            <person name="Chen S.E."/>
            <person name="Zhou L.G."/>
            <person name="Ni X.B."/>
            <person name="Tian J.H."/>
            <person name="Sheng Y."/>
            <person name="Liu T."/>
            <person name="Pan Y.S."/>
            <person name="Xia L.Y."/>
            <person name="Li J."/>
            <person name="Zhao F."/>
            <person name="Cao W.C."/>
        </authorList>
    </citation>
    <scope>NUCLEOTIDE SEQUENCE</scope>
    <source>
        <strain evidence="3">Rsan-2018</strain>
    </source>
</reference>
<keyword evidence="2" id="KW-0732">Signal</keyword>
<evidence type="ECO:0000256" key="1">
    <source>
        <dbReference type="SAM" id="MobiDB-lite"/>
    </source>
</evidence>
<evidence type="ECO:0000313" key="4">
    <source>
        <dbReference type="Proteomes" id="UP000821837"/>
    </source>
</evidence>
<protein>
    <submittedName>
        <fullName evidence="3">Uncharacterized protein</fullName>
    </submittedName>
</protein>
<comment type="caution">
    <text evidence="3">The sequence shown here is derived from an EMBL/GenBank/DDBJ whole genome shotgun (WGS) entry which is preliminary data.</text>
</comment>
<name>A0A9D4PUD4_RHISA</name>
<gene>
    <name evidence="3" type="ORF">HPB52_003838</name>
</gene>
<reference evidence="3" key="2">
    <citation type="submission" date="2021-09" db="EMBL/GenBank/DDBJ databases">
        <authorList>
            <person name="Jia N."/>
            <person name="Wang J."/>
            <person name="Shi W."/>
            <person name="Du L."/>
            <person name="Sun Y."/>
            <person name="Zhan W."/>
            <person name="Jiang J."/>
            <person name="Wang Q."/>
            <person name="Zhang B."/>
            <person name="Ji P."/>
            <person name="Sakyi L.B."/>
            <person name="Cui X."/>
            <person name="Yuan T."/>
            <person name="Jiang B."/>
            <person name="Yang W."/>
            <person name="Lam T.T.-Y."/>
            <person name="Chang Q."/>
            <person name="Ding S."/>
            <person name="Wang X."/>
            <person name="Zhu J."/>
            <person name="Ruan X."/>
            <person name="Zhao L."/>
            <person name="Wei J."/>
            <person name="Que T."/>
            <person name="Du C."/>
            <person name="Cheng J."/>
            <person name="Dai P."/>
            <person name="Han X."/>
            <person name="Huang E."/>
            <person name="Gao Y."/>
            <person name="Liu J."/>
            <person name="Shao H."/>
            <person name="Ye R."/>
            <person name="Li L."/>
            <person name="Wei W."/>
            <person name="Wang X."/>
            <person name="Wang C."/>
            <person name="Huo Q."/>
            <person name="Li W."/>
            <person name="Guo W."/>
            <person name="Chen H."/>
            <person name="Chen S."/>
            <person name="Zhou L."/>
            <person name="Zhou L."/>
            <person name="Ni X."/>
            <person name="Tian J."/>
            <person name="Zhou Y."/>
            <person name="Sheng Y."/>
            <person name="Liu T."/>
            <person name="Pan Y."/>
            <person name="Xia L."/>
            <person name="Li J."/>
            <person name="Zhao F."/>
            <person name="Cao W."/>
        </authorList>
    </citation>
    <scope>NUCLEOTIDE SEQUENCE</scope>
    <source>
        <strain evidence="3">Rsan-2018</strain>
        <tissue evidence="3">Larvae</tissue>
    </source>
</reference>
<accession>A0A9D4PUD4</accession>
<evidence type="ECO:0000256" key="2">
    <source>
        <dbReference type="SAM" id="SignalP"/>
    </source>
</evidence>